<dbReference type="Pfam" id="PF04314">
    <property type="entry name" value="PCuAC"/>
    <property type="match status" value="1"/>
</dbReference>
<evidence type="ECO:0000256" key="1">
    <source>
        <dbReference type="SAM" id="MobiDB-lite"/>
    </source>
</evidence>
<feature type="region of interest" description="Disordered" evidence="1">
    <location>
        <begin position="1"/>
        <end position="35"/>
    </location>
</feature>
<gene>
    <name evidence="2" type="ORF">GLW01_00340</name>
</gene>
<dbReference type="EMBL" id="WMEX01000001">
    <property type="protein sequence ID" value="MYL25232.1"/>
    <property type="molecule type" value="Genomic_DNA"/>
</dbReference>
<dbReference type="Gene3D" id="2.60.40.1890">
    <property type="entry name" value="PCu(A)C copper chaperone"/>
    <property type="match status" value="1"/>
</dbReference>
<dbReference type="InterPro" id="IPR036182">
    <property type="entry name" value="PCuAC_sf"/>
</dbReference>
<proteinExistence type="predicted"/>
<sequence>MTSLLNTVGASPARDHHRHPYNVGASPARDHNGYPWHSRSESIASEARSYSNGMLAFLVLMLAAGASAASAEIRIETPWARATPPGIDRGAGYMTLHNDGKQARTLTGGTADWADSVEIHESREVDGQMRMQALPEGLTLEPGAAVELAPMGLHLMIKGLDEPLTEGDTRSLTLEFRNGETREAQLDIRAPDGTAGHNSH</sequence>
<keyword evidence="3" id="KW-1185">Reference proteome</keyword>
<dbReference type="AlphaFoldDB" id="A0A9X4Y7X9"/>
<protein>
    <submittedName>
        <fullName evidence="2">Copper chaperone PCu(A)C</fullName>
    </submittedName>
</protein>
<dbReference type="PANTHER" id="PTHR36302">
    <property type="entry name" value="BLR7088 PROTEIN"/>
    <property type="match status" value="1"/>
</dbReference>
<comment type="caution">
    <text evidence="2">The sequence shown here is derived from an EMBL/GenBank/DDBJ whole genome shotgun (WGS) entry which is preliminary data.</text>
</comment>
<evidence type="ECO:0000313" key="2">
    <source>
        <dbReference type="EMBL" id="MYL25232.1"/>
    </source>
</evidence>
<dbReference type="InterPro" id="IPR007410">
    <property type="entry name" value="LpqE-like"/>
</dbReference>
<dbReference type="InterPro" id="IPR058248">
    <property type="entry name" value="Lxx211020-like"/>
</dbReference>
<name>A0A9X4Y7X9_9GAMM</name>
<dbReference type="PANTHER" id="PTHR36302:SF1">
    <property type="entry name" value="COPPER CHAPERONE PCU(A)C"/>
    <property type="match status" value="1"/>
</dbReference>
<reference evidence="2 3" key="1">
    <citation type="submission" date="2019-11" db="EMBL/GenBank/DDBJ databases">
        <title>Genome sequences of 17 halophilic strains isolated from different environments.</title>
        <authorList>
            <person name="Furrow R.E."/>
        </authorList>
    </citation>
    <scope>NUCLEOTIDE SEQUENCE [LARGE SCALE GENOMIC DNA]</scope>
    <source>
        <strain evidence="2 3">22507_15_FS</strain>
    </source>
</reference>
<organism evidence="2 3">
    <name type="scientific">Vreelandella halophila</name>
    <dbReference type="NCBI Taxonomy" id="86177"/>
    <lineage>
        <taxon>Bacteria</taxon>
        <taxon>Pseudomonadati</taxon>
        <taxon>Pseudomonadota</taxon>
        <taxon>Gammaproteobacteria</taxon>
        <taxon>Oceanospirillales</taxon>
        <taxon>Halomonadaceae</taxon>
        <taxon>Vreelandella</taxon>
    </lineage>
</organism>
<accession>A0A9X4Y7X9</accession>
<dbReference type="Proteomes" id="UP000460751">
    <property type="component" value="Unassembled WGS sequence"/>
</dbReference>
<evidence type="ECO:0000313" key="3">
    <source>
        <dbReference type="Proteomes" id="UP000460751"/>
    </source>
</evidence>
<dbReference type="SUPFAM" id="SSF110087">
    <property type="entry name" value="DR1885-like metal-binding protein"/>
    <property type="match status" value="1"/>
</dbReference>